<comment type="caution">
    <text evidence="2">The sequence shown here is derived from an EMBL/GenBank/DDBJ whole genome shotgun (WGS) entry which is preliminary data.</text>
</comment>
<feature type="region of interest" description="Disordered" evidence="1">
    <location>
        <begin position="1"/>
        <end position="20"/>
    </location>
</feature>
<feature type="compositionally biased region" description="Polar residues" evidence="1">
    <location>
        <begin position="62"/>
        <end position="74"/>
    </location>
</feature>
<proteinExistence type="predicted"/>
<feature type="region of interest" description="Disordered" evidence="1">
    <location>
        <begin position="41"/>
        <end position="97"/>
    </location>
</feature>
<sequence>MKQSDLSNAQQDPSCPKSDFLRIDGVIPISHIDWESGMTAEEIVASHQTQKKPTHTKDPKVQITTFDPSETWDNTPKADPKPDFEERSTNSEPKEPAMRYRDIERAVIQKARTVVAAALSGSQKIPFEDISAFHRVTADFHETVVDEGMVSLEDLFPDGLTLDLVEKLQQSFPGIPDHIVNMLLEIALA</sequence>
<accession>A0A2M8F0K7</accession>
<reference evidence="3" key="1">
    <citation type="submission" date="2017-09" db="EMBL/GenBank/DDBJ databases">
        <title>Depth-based differentiation of microbial function through sediment-hosted aquifers and enrichment of novel symbionts in the deep terrestrial subsurface.</title>
        <authorList>
            <person name="Probst A.J."/>
            <person name="Ladd B."/>
            <person name="Jarett J.K."/>
            <person name="Geller-Mcgrath D.E."/>
            <person name="Sieber C.M.K."/>
            <person name="Emerson J.B."/>
            <person name="Anantharaman K."/>
            <person name="Thomas B.C."/>
            <person name="Malmstrom R."/>
            <person name="Stieglmeier M."/>
            <person name="Klingl A."/>
            <person name="Woyke T."/>
            <person name="Ryan C.M."/>
            <person name="Banfield J.F."/>
        </authorList>
    </citation>
    <scope>NUCLEOTIDE SEQUENCE [LARGE SCALE GENOMIC DNA]</scope>
</reference>
<feature type="compositionally biased region" description="Basic and acidic residues" evidence="1">
    <location>
        <begin position="76"/>
        <end position="97"/>
    </location>
</feature>
<dbReference type="Proteomes" id="UP000231383">
    <property type="component" value="Unassembled WGS sequence"/>
</dbReference>
<dbReference type="AlphaFoldDB" id="A0A2M8F0K7"/>
<dbReference type="EMBL" id="PFSC01000065">
    <property type="protein sequence ID" value="PJC32818.1"/>
    <property type="molecule type" value="Genomic_DNA"/>
</dbReference>
<feature type="compositionally biased region" description="Polar residues" evidence="1">
    <location>
        <begin position="1"/>
        <end position="13"/>
    </location>
</feature>
<evidence type="ECO:0000313" key="2">
    <source>
        <dbReference type="EMBL" id="PJC32818.1"/>
    </source>
</evidence>
<organism evidence="2 3">
    <name type="scientific">Candidatus Roizmanbacteria bacterium CG_4_9_14_0_2_um_filter_39_13</name>
    <dbReference type="NCBI Taxonomy" id="1974839"/>
    <lineage>
        <taxon>Bacteria</taxon>
        <taxon>Candidatus Roizmaniibacteriota</taxon>
    </lineage>
</organism>
<evidence type="ECO:0000256" key="1">
    <source>
        <dbReference type="SAM" id="MobiDB-lite"/>
    </source>
</evidence>
<name>A0A2M8F0K7_9BACT</name>
<gene>
    <name evidence="2" type="ORF">CO051_02470</name>
</gene>
<evidence type="ECO:0000313" key="3">
    <source>
        <dbReference type="Proteomes" id="UP000231383"/>
    </source>
</evidence>
<protein>
    <submittedName>
        <fullName evidence="2">Uncharacterized protein</fullName>
    </submittedName>
</protein>